<reference evidence="3" key="1">
    <citation type="journal article" date="2017" name="Cell">
        <title>Insights into land plant evolution garnered from the Marchantia polymorpha genome.</title>
        <authorList>
            <person name="Bowman J.L."/>
            <person name="Kohchi T."/>
            <person name="Yamato K.T."/>
            <person name="Jenkins J."/>
            <person name="Shu S."/>
            <person name="Ishizaki K."/>
            <person name="Yamaoka S."/>
            <person name="Nishihama R."/>
            <person name="Nakamura Y."/>
            <person name="Berger F."/>
            <person name="Adam C."/>
            <person name="Aki S.S."/>
            <person name="Althoff F."/>
            <person name="Araki T."/>
            <person name="Arteaga-Vazquez M.A."/>
            <person name="Balasubrmanian S."/>
            <person name="Barry K."/>
            <person name="Bauer D."/>
            <person name="Boehm C.R."/>
            <person name="Briginshaw L."/>
            <person name="Caballero-Perez J."/>
            <person name="Catarino B."/>
            <person name="Chen F."/>
            <person name="Chiyoda S."/>
            <person name="Chovatia M."/>
            <person name="Davies K.M."/>
            <person name="Delmans M."/>
            <person name="Demura T."/>
            <person name="Dierschke T."/>
            <person name="Dolan L."/>
            <person name="Dorantes-Acosta A.E."/>
            <person name="Eklund D.M."/>
            <person name="Florent S.N."/>
            <person name="Flores-Sandoval E."/>
            <person name="Fujiyama A."/>
            <person name="Fukuzawa H."/>
            <person name="Galik B."/>
            <person name="Grimanelli D."/>
            <person name="Grimwood J."/>
            <person name="Grossniklaus U."/>
            <person name="Hamada T."/>
            <person name="Haseloff J."/>
            <person name="Hetherington A.J."/>
            <person name="Higo A."/>
            <person name="Hirakawa Y."/>
            <person name="Hundley H.N."/>
            <person name="Ikeda Y."/>
            <person name="Inoue K."/>
            <person name="Inoue S.I."/>
            <person name="Ishida S."/>
            <person name="Jia Q."/>
            <person name="Kakita M."/>
            <person name="Kanazawa T."/>
            <person name="Kawai Y."/>
            <person name="Kawashima T."/>
            <person name="Kennedy M."/>
            <person name="Kinose K."/>
            <person name="Kinoshita T."/>
            <person name="Kohara Y."/>
            <person name="Koide E."/>
            <person name="Komatsu K."/>
            <person name="Kopischke S."/>
            <person name="Kubo M."/>
            <person name="Kyozuka J."/>
            <person name="Lagercrantz U."/>
            <person name="Lin S.S."/>
            <person name="Lindquist E."/>
            <person name="Lipzen A.M."/>
            <person name="Lu C.W."/>
            <person name="De Luna E."/>
            <person name="Martienssen R.A."/>
            <person name="Minamino N."/>
            <person name="Mizutani M."/>
            <person name="Mizutani M."/>
            <person name="Mochizuki N."/>
            <person name="Monte I."/>
            <person name="Mosher R."/>
            <person name="Nagasaki H."/>
            <person name="Nakagami H."/>
            <person name="Naramoto S."/>
            <person name="Nishitani K."/>
            <person name="Ohtani M."/>
            <person name="Okamoto T."/>
            <person name="Okumura M."/>
            <person name="Phillips J."/>
            <person name="Pollak B."/>
            <person name="Reinders A."/>
            <person name="Rovekamp M."/>
            <person name="Sano R."/>
            <person name="Sawa S."/>
            <person name="Schmid M.W."/>
            <person name="Shirakawa M."/>
            <person name="Solano R."/>
            <person name="Spunde A."/>
            <person name="Suetsugu N."/>
            <person name="Sugano S."/>
            <person name="Sugiyama A."/>
            <person name="Sun R."/>
            <person name="Suzuki Y."/>
            <person name="Takenaka M."/>
            <person name="Takezawa D."/>
            <person name="Tomogane H."/>
            <person name="Tsuzuki M."/>
            <person name="Ueda T."/>
            <person name="Umeda M."/>
            <person name="Ward J.M."/>
            <person name="Watanabe Y."/>
            <person name="Yazaki K."/>
            <person name="Yokoyama R."/>
            <person name="Yoshitake Y."/>
            <person name="Yotsui I."/>
            <person name="Zachgo S."/>
            <person name="Schmutz J."/>
        </authorList>
    </citation>
    <scope>NUCLEOTIDE SEQUENCE [LARGE SCALE GENOMIC DNA]</scope>
    <source>
        <strain evidence="3">Tak-1</strain>
    </source>
</reference>
<protein>
    <submittedName>
        <fullName evidence="2">Uncharacterized protein</fullName>
    </submittedName>
</protein>
<organism evidence="2 3">
    <name type="scientific">Marchantia polymorpha</name>
    <name type="common">Common liverwort</name>
    <name type="synonym">Marchantia aquatica</name>
    <dbReference type="NCBI Taxonomy" id="3197"/>
    <lineage>
        <taxon>Eukaryota</taxon>
        <taxon>Viridiplantae</taxon>
        <taxon>Streptophyta</taxon>
        <taxon>Embryophyta</taxon>
        <taxon>Marchantiophyta</taxon>
        <taxon>Marchantiopsida</taxon>
        <taxon>Marchantiidae</taxon>
        <taxon>Marchantiales</taxon>
        <taxon>Marchantiaceae</taxon>
        <taxon>Marchantia</taxon>
    </lineage>
</organism>
<accession>A0A2R6VZY7</accession>
<gene>
    <name evidence="2" type="ORF">MARPO_0217s0010</name>
</gene>
<proteinExistence type="predicted"/>
<sequence length="80" mass="8934">MLGHEFWNVYAAISSSLTADRDRKWDSVAEVPVAPPDRSSVGLGGAPIKYKSKRRKRDVKDNFSTPSSRRLVSEETILIS</sequence>
<dbReference type="Gramene" id="Mp8g04850.1">
    <property type="protein sequence ID" value="Mp8g04850.1.cds"/>
    <property type="gene ID" value="Mp8g04850"/>
</dbReference>
<evidence type="ECO:0000256" key="1">
    <source>
        <dbReference type="SAM" id="MobiDB-lite"/>
    </source>
</evidence>
<feature type="region of interest" description="Disordered" evidence="1">
    <location>
        <begin position="36"/>
        <end position="66"/>
    </location>
</feature>
<evidence type="ECO:0000313" key="3">
    <source>
        <dbReference type="Proteomes" id="UP000244005"/>
    </source>
</evidence>
<name>A0A2R6VZY7_MARPO</name>
<dbReference type="Proteomes" id="UP000244005">
    <property type="component" value="Unassembled WGS sequence"/>
</dbReference>
<dbReference type="AlphaFoldDB" id="A0A2R6VZY7"/>
<dbReference type="EMBL" id="KZ772882">
    <property type="protein sequence ID" value="PTQ27151.1"/>
    <property type="molecule type" value="Genomic_DNA"/>
</dbReference>
<evidence type="ECO:0000313" key="2">
    <source>
        <dbReference type="EMBL" id="PTQ27151.1"/>
    </source>
</evidence>
<keyword evidence="3" id="KW-1185">Reference proteome</keyword>